<evidence type="ECO:0000256" key="1">
    <source>
        <dbReference type="ARBA" id="ARBA00004141"/>
    </source>
</evidence>
<dbReference type="GO" id="GO:0016020">
    <property type="term" value="C:membrane"/>
    <property type="evidence" value="ECO:0007669"/>
    <property type="project" value="UniProtKB-SubCell"/>
</dbReference>
<keyword evidence="3 6" id="KW-1133">Transmembrane helix</keyword>
<keyword evidence="4 6" id="KW-0472">Membrane</keyword>
<protein>
    <submittedName>
        <fullName evidence="7">Uncharacterized protein</fullName>
    </submittedName>
</protein>
<name>A0AAD9DHS4_9STRA</name>
<reference evidence="7" key="1">
    <citation type="submission" date="2023-06" db="EMBL/GenBank/DDBJ databases">
        <title>Survivors Of The Sea: Transcriptome response of Skeletonema marinoi to long-term dormancy.</title>
        <authorList>
            <person name="Pinder M.I.M."/>
            <person name="Kourtchenko O."/>
            <person name="Robertson E.K."/>
            <person name="Larsson T."/>
            <person name="Maumus F."/>
            <person name="Osuna-Cruz C.M."/>
            <person name="Vancaester E."/>
            <person name="Stenow R."/>
            <person name="Vandepoele K."/>
            <person name="Ploug H."/>
            <person name="Bruchert V."/>
            <person name="Godhe A."/>
            <person name="Topel M."/>
        </authorList>
    </citation>
    <scope>NUCLEOTIDE SEQUENCE</scope>
    <source>
        <strain evidence="7">R05AC</strain>
    </source>
</reference>
<gene>
    <name evidence="7" type="ORF">QTG54_003186</name>
</gene>
<keyword evidence="8" id="KW-1185">Reference proteome</keyword>
<keyword evidence="2 6" id="KW-0812">Transmembrane</keyword>
<comment type="caution">
    <text evidence="7">The sequence shown here is derived from an EMBL/GenBank/DDBJ whole genome shotgun (WGS) entry which is preliminary data.</text>
</comment>
<dbReference type="Proteomes" id="UP001224775">
    <property type="component" value="Unassembled WGS sequence"/>
</dbReference>
<accession>A0AAD9DHS4</accession>
<evidence type="ECO:0000256" key="3">
    <source>
        <dbReference type="ARBA" id="ARBA00022989"/>
    </source>
</evidence>
<feature type="region of interest" description="Disordered" evidence="5">
    <location>
        <begin position="1"/>
        <end position="28"/>
    </location>
</feature>
<organism evidence="7 8">
    <name type="scientific">Skeletonema marinoi</name>
    <dbReference type="NCBI Taxonomy" id="267567"/>
    <lineage>
        <taxon>Eukaryota</taxon>
        <taxon>Sar</taxon>
        <taxon>Stramenopiles</taxon>
        <taxon>Ochrophyta</taxon>
        <taxon>Bacillariophyta</taxon>
        <taxon>Coscinodiscophyceae</taxon>
        <taxon>Thalassiosirophycidae</taxon>
        <taxon>Thalassiosirales</taxon>
        <taxon>Skeletonemataceae</taxon>
        <taxon>Skeletonema</taxon>
        <taxon>Skeletonema marinoi-dohrnii complex</taxon>
    </lineage>
</organism>
<dbReference type="AlphaFoldDB" id="A0AAD9DHS4"/>
<dbReference type="InterPro" id="IPR019184">
    <property type="entry name" value="Uncharacterised_TM-17"/>
</dbReference>
<evidence type="ECO:0000313" key="8">
    <source>
        <dbReference type="Proteomes" id="UP001224775"/>
    </source>
</evidence>
<feature type="transmembrane region" description="Helical" evidence="6">
    <location>
        <begin position="46"/>
        <end position="66"/>
    </location>
</feature>
<evidence type="ECO:0000256" key="5">
    <source>
        <dbReference type="SAM" id="MobiDB-lite"/>
    </source>
</evidence>
<feature type="transmembrane region" description="Helical" evidence="6">
    <location>
        <begin position="78"/>
        <end position="100"/>
    </location>
</feature>
<dbReference type="Pfam" id="PF09799">
    <property type="entry name" value="Transmemb_17"/>
    <property type="match status" value="1"/>
</dbReference>
<proteinExistence type="predicted"/>
<evidence type="ECO:0000256" key="4">
    <source>
        <dbReference type="ARBA" id="ARBA00023136"/>
    </source>
</evidence>
<evidence type="ECO:0000256" key="2">
    <source>
        <dbReference type="ARBA" id="ARBA00022692"/>
    </source>
</evidence>
<feature type="transmembrane region" description="Helical" evidence="6">
    <location>
        <begin position="112"/>
        <end position="135"/>
    </location>
</feature>
<comment type="subcellular location">
    <subcellularLocation>
        <location evidence="1">Membrane</location>
        <topology evidence="1">Multi-pass membrane protein</topology>
    </subcellularLocation>
</comment>
<dbReference type="EMBL" id="JATAAI010000004">
    <property type="protein sequence ID" value="KAK1746579.1"/>
    <property type="molecule type" value="Genomic_DNA"/>
</dbReference>
<evidence type="ECO:0000256" key="6">
    <source>
        <dbReference type="SAM" id="Phobius"/>
    </source>
</evidence>
<evidence type="ECO:0000313" key="7">
    <source>
        <dbReference type="EMBL" id="KAK1746579.1"/>
    </source>
</evidence>
<sequence length="139" mass="15186">MSKSALLGREQGVSPRNEETSASRAGLGCSPTAFPRRINSNKHTELATPVELSLIFMLSLFDYFRINVATQGNKKSKVVPMAWATLLGCPIVIGGYIVLLKMQTQTSPFDNYLNTVPLSFIATEFALSVPAMIAFQKKS</sequence>